<dbReference type="GO" id="GO:0005634">
    <property type="term" value="C:nucleus"/>
    <property type="evidence" value="ECO:0007669"/>
    <property type="project" value="UniProtKB-SubCell"/>
</dbReference>
<dbReference type="UniPathway" id="UPA00916">
    <property type="reaction ID" value="UER00889"/>
</dbReference>
<feature type="binding site" evidence="10">
    <location>
        <position position="267"/>
    </location>
    <ligand>
        <name>K(+)</name>
        <dbReference type="ChEBI" id="CHEBI:29103"/>
    </ligand>
</feature>
<evidence type="ECO:0000256" key="8">
    <source>
        <dbReference type="ARBA" id="ARBA00022958"/>
    </source>
</evidence>
<keyword evidence="1 10" id="KW-0963">Cytoplasm</keyword>
<comment type="pathway">
    <text evidence="10">Carbohydrate metabolism; D-ribose degradation; D-ribose 5-phosphate from beta-D-ribopyranose: step 2/2.</text>
</comment>
<dbReference type="AlphaFoldDB" id="G0PNE4"/>
<dbReference type="FunCoup" id="G0PNE4">
    <property type="interactions" value="1268"/>
</dbReference>
<keyword evidence="8 10" id="KW-0630">Potassium</keyword>
<dbReference type="EMBL" id="GL381870">
    <property type="protein sequence ID" value="EGT41631.1"/>
    <property type="molecule type" value="Genomic_DNA"/>
</dbReference>
<comment type="activity regulation">
    <text evidence="10">Activated by a monovalent cation that binds near, but not in, the active site. The most likely occupant of the site in vivo is potassium. Ion binding induces a conformational change that may alter substrate affinity.</text>
</comment>
<evidence type="ECO:0000256" key="10">
    <source>
        <dbReference type="HAMAP-Rule" id="MF_03215"/>
    </source>
</evidence>
<dbReference type="eggNOG" id="KOG2855">
    <property type="taxonomic scope" value="Eukaryota"/>
</dbReference>
<comment type="catalytic activity">
    <reaction evidence="10">
        <text>D-ribose + ATP = D-ribose 5-phosphate + ADP + H(+)</text>
        <dbReference type="Rhea" id="RHEA:13697"/>
        <dbReference type="ChEBI" id="CHEBI:15378"/>
        <dbReference type="ChEBI" id="CHEBI:30616"/>
        <dbReference type="ChEBI" id="CHEBI:47013"/>
        <dbReference type="ChEBI" id="CHEBI:78346"/>
        <dbReference type="ChEBI" id="CHEBI:456216"/>
        <dbReference type="EC" id="2.7.1.15"/>
    </reaction>
</comment>
<evidence type="ECO:0000256" key="3">
    <source>
        <dbReference type="ARBA" id="ARBA00022723"/>
    </source>
</evidence>
<dbReference type="SUPFAM" id="SSF53613">
    <property type="entry name" value="Ribokinase-like"/>
    <property type="match status" value="1"/>
</dbReference>
<feature type="binding site" evidence="10">
    <location>
        <position position="303"/>
    </location>
    <ligand>
        <name>K(+)</name>
        <dbReference type="ChEBI" id="CHEBI:29103"/>
    </ligand>
</feature>
<proteinExistence type="inferred from homology"/>
<evidence type="ECO:0000256" key="5">
    <source>
        <dbReference type="ARBA" id="ARBA00022777"/>
    </source>
</evidence>
<feature type="binding site" evidence="10">
    <location>
        <position position="189"/>
    </location>
    <ligand>
        <name>ATP</name>
        <dbReference type="ChEBI" id="CHEBI:30616"/>
    </ligand>
</feature>
<dbReference type="PANTHER" id="PTHR10584:SF166">
    <property type="entry name" value="RIBOKINASE"/>
    <property type="match status" value="1"/>
</dbReference>
<dbReference type="HOGENOM" id="CLU_027634_2_3_1"/>
<evidence type="ECO:0000256" key="4">
    <source>
        <dbReference type="ARBA" id="ARBA00022741"/>
    </source>
</evidence>
<comment type="subcellular location">
    <subcellularLocation>
        <location evidence="10">Cytoplasm</location>
    </subcellularLocation>
    <subcellularLocation>
        <location evidence="10">Nucleus</location>
    </subcellularLocation>
</comment>
<comment type="subunit">
    <text evidence="10">Homodimer.</text>
</comment>
<keyword evidence="4 10" id="KW-0547">Nucleotide-binding</keyword>
<feature type="binding site" evidence="10">
    <location>
        <position position="269"/>
    </location>
    <ligand>
        <name>K(+)</name>
        <dbReference type="ChEBI" id="CHEBI:29103"/>
    </ligand>
</feature>
<feature type="active site" description="Proton acceptor" evidence="10">
    <location>
        <position position="273"/>
    </location>
</feature>
<sequence length="328" mass="35329">MSSEKQRIVVFGSIVQDLVSYTDRFPRPGESVRGNTFKSGSGGKGANQAVAAARLGANVAMIGMVGEDMFGDSNIKDLKENGVDTNCIGRTNKTHTATALITVNKEAENCIVVTLGANMEMSPKIAEINSSIIENSKIVMCQGEIDEKANRKAFEIARKNGVTTFLNPAPGDANMDKSILDLVDVICTNENEAEFITGIPQNNVEDAEKAARAMVEMGPKYAIITLGSKGKITFLKILFHFNLRCTFASKGVENIDHIEVKKVEAIDTTGAGDCFCGSLAAHLVAGHSMSSSIRSAANIASLSVTRHGTQSSYWKIDEIRQKYPEFLP</sequence>
<dbReference type="GO" id="GO:0005524">
    <property type="term" value="F:ATP binding"/>
    <property type="evidence" value="ECO:0007669"/>
    <property type="project" value="UniProtKB-UniRule"/>
</dbReference>
<feature type="binding site" evidence="10">
    <location>
        <position position="308"/>
    </location>
    <ligand>
        <name>K(+)</name>
        <dbReference type="ChEBI" id="CHEBI:29103"/>
    </ligand>
</feature>
<comment type="cofactor">
    <cofactor evidence="10">
        <name>Mg(2+)</name>
        <dbReference type="ChEBI" id="CHEBI:18420"/>
    </cofactor>
    <text evidence="10">Requires a divalent cation, most likely magnesium in vivo, as an electrophilic catalyst to aid phosphoryl group transfer. It is the chelate of the metal and the nucleotide that is the actual substrate.</text>
</comment>
<keyword evidence="6 10" id="KW-0067">ATP-binding</keyword>
<keyword evidence="5 10" id="KW-0418">Kinase</keyword>
<dbReference type="InterPro" id="IPR011611">
    <property type="entry name" value="PfkB_dom"/>
</dbReference>
<dbReference type="HAMAP" id="MF_01987">
    <property type="entry name" value="Ribokinase"/>
    <property type="match status" value="1"/>
</dbReference>
<feature type="binding site" evidence="10">
    <location>
        <begin position="272"/>
        <end position="273"/>
    </location>
    <ligand>
        <name>ATP</name>
        <dbReference type="ChEBI" id="CHEBI:30616"/>
    </ligand>
</feature>
<gene>
    <name evidence="12" type="ORF">CAEBREN_24017</name>
</gene>
<dbReference type="Gene3D" id="3.40.1190.20">
    <property type="match status" value="1"/>
</dbReference>
<comment type="similarity">
    <text evidence="10">Belongs to the carbohydrate kinase PfkB family. Ribokinase subfamily.</text>
</comment>
<dbReference type="InParanoid" id="G0PNE4"/>
<comment type="caution">
    <text evidence="10">Lacks conserved residue(s) required for the propagation of feature annotation.</text>
</comment>
<keyword evidence="7 10" id="KW-0460">Magnesium</keyword>
<evidence type="ECO:0000256" key="7">
    <source>
        <dbReference type="ARBA" id="ARBA00022842"/>
    </source>
</evidence>
<comment type="function">
    <text evidence="10">Catalyzes the phosphorylation of ribose at O-5 in a reaction requiring ATP and magnesium. The resulting D-ribose-5-phosphate can then be used either for sythesis of nucleotides, histidine, and tryptophan, or as a component of the pentose phosphate pathway.</text>
</comment>
<evidence type="ECO:0000313" key="12">
    <source>
        <dbReference type="EMBL" id="EGT41631.1"/>
    </source>
</evidence>
<keyword evidence="2 10" id="KW-0808">Transferase</keyword>
<feature type="binding site" evidence="10">
    <location>
        <begin position="225"/>
        <end position="230"/>
    </location>
    <ligand>
        <name>ATP</name>
        <dbReference type="ChEBI" id="CHEBI:30616"/>
    </ligand>
</feature>
<dbReference type="InterPro" id="IPR011877">
    <property type="entry name" value="Ribokinase"/>
</dbReference>
<keyword evidence="10" id="KW-0539">Nucleus</keyword>
<dbReference type="GO" id="GO:0005829">
    <property type="term" value="C:cytosol"/>
    <property type="evidence" value="ECO:0007669"/>
    <property type="project" value="TreeGrafter"/>
</dbReference>
<dbReference type="PANTHER" id="PTHR10584">
    <property type="entry name" value="SUGAR KINASE"/>
    <property type="match status" value="1"/>
</dbReference>
<feature type="binding site" evidence="10">
    <location>
        <position position="144"/>
    </location>
    <ligand>
        <name>substrate</name>
    </ligand>
</feature>
<evidence type="ECO:0000256" key="6">
    <source>
        <dbReference type="ARBA" id="ARBA00022840"/>
    </source>
</evidence>
<feature type="binding site" evidence="10">
    <location>
        <begin position="15"/>
        <end position="17"/>
    </location>
    <ligand>
        <name>substrate</name>
    </ligand>
</feature>
<evidence type="ECO:0000259" key="11">
    <source>
        <dbReference type="Pfam" id="PF00294"/>
    </source>
</evidence>
<organism evidence="13">
    <name type="scientific">Caenorhabditis brenneri</name>
    <name type="common">Nematode worm</name>
    <dbReference type="NCBI Taxonomy" id="135651"/>
    <lineage>
        <taxon>Eukaryota</taxon>
        <taxon>Metazoa</taxon>
        <taxon>Ecdysozoa</taxon>
        <taxon>Nematoda</taxon>
        <taxon>Chromadorea</taxon>
        <taxon>Rhabditida</taxon>
        <taxon>Rhabditina</taxon>
        <taxon>Rhabditomorpha</taxon>
        <taxon>Rhabditoidea</taxon>
        <taxon>Rhabditidae</taxon>
        <taxon>Peloderinae</taxon>
        <taxon>Caenorhabditis</taxon>
    </lineage>
</organism>
<dbReference type="NCBIfam" id="TIGR02152">
    <property type="entry name" value="D_ribokin_bact"/>
    <property type="match status" value="1"/>
</dbReference>
<dbReference type="STRING" id="135651.G0PNE4"/>
<feature type="domain" description="Carbohydrate kinase PfkB" evidence="11">
    <location>
        <begin position="6"/>
        <end position="314"/>
    </location>
</feature>
<keyword evidence="13" id="KW-1185">Reference proteome</keyword>
<accession>G0PNE4</accession>
<dbReference type="Pfam" id="PF00294">
    <property type="entry name" value="PfkB"/>
    <property type="match status" value="1"/>
</dbReference>
<feature type="binding site" evidence="10">
    <location>
        <begin position="43"/>
        <end position="47"/>
    </location>
    <ligand>
        <name>substrate</name>
    </ligand>
</feature>
<dbReference type="OrthoDB" id="415590at2759"/>
<evidence type="ECO:0000256" key="9">
    <source>
        <dbReference type="ARBA" id="ARBA00023277"/>
    </source>
</evidence>
<evidence type="ECO:0000256" key="1">
    <source>
        <dbReference type="ARBA" id="ARBA00022490"/>
    </source>
</evidence>
<dbReference type="GO" id="GO:0046872">
    <property type="term" value="F:metal ion binding"/>
    <property type="evidence" value="ECO:0007669"/>
    <property type="project" value="UniProtKB-KW"/>
</dbReference>
<evidence type="ECO:0000256" key="2">
    <source>
        <dbReference type="ARBA" id="ARBA00022679"/>
    </source>
</evidence>
<protein>
    <recommendedName>
        <fullName evidence="10">Ribokinase</fullName>
        <shortName evidence="10">RK</shortName>
        <ecNumber evidence="10">2.7.1.15</ecNumber>
    </recommendedName>
</protein>
<dbReference type="CDD" id="cd01174">
    <property type="entry name" value="ribokinase"/>
    <property type="match status" value="1"/>
</dbReference>
<keyword evidence="3 10" id="KW-0479">Metal-binding</keyword>
<evidence type="ECO:0000313" key="13">
    <source>
        <dbReference type="Proteomes" id="UP000008068"/>
    </source>
</evidence>
<feature type="binding site" evidence="10">
    <location>
        <position position="273"/>
    </location>
    <ligand>
        <name>substrate</name>
    </ligand>
</feature>
<feature type="binding site" evidence="10">
    <location>
        <position position="312"/>
    </location>
    <ligand>
        <name>K(+)</name>
        <dbReference type="ChEBI" id="CHEBI:29103"/>
    </ligand>
</feature>
<reference evidence="13" key="1">
    <citation type="submission" date="2011-07" db="EMBL/GenBank/DDBJ databases">
        <authorList>
            <consortium name="Caenorhabditis brenneri Sequencing and Analysis Consortium"/>
            <person name="Wilson R.K."/>
        </authorList>
    </citation>
    <scope>NUCLEOTIDE SEQUENCE [LARGE SCALE GENOMIC DNA]</scope>
    <source>
        <strain evidence="13">PB2801</strain>
    </source>
</reference>
<dbReference type="EC" id="2.7.1.15" evidence="10"/>
<dbReference type="InterPro" id="IPR029056">
    <property type="entry name" value="Ribokinase-like"/>
</dbReference>
<dbReference type="OMA" id="IQHGANF"/>
<feature type="binding site" evidence="10">
    <location>
        <position position="306"/>
    </location>
    <ligand>
        <name>K(+)</name>
        <dbReference type="ChEBI" id="CHEBI:29103"/>
    </ligand>
</feature>
<keyword evidence="9 10" id="KW-0119">Carbohydrate metabolism</keyword>
<dbReference type="Proteomes" id="UP000008068">
    <property type="component" value="Unassembled WGS sequence"/>
</dbReference>
<dbReference type="FunFam" id="3.40.1190.20:FF:000010">
    <property type="entry name" value="Ribokinase"/>
    <property type="match status" value="1"/>
</dbReference>
<dbReference type="GO" id="GO:0019303">
    <property type="term" value="P:D-ribose catabolic process"/>
    <property type="evidence" value="ECO:0007669"/>
    <property type="project" value="UniProtKB-UniRule"/>
</dbReference>
<dbReference type="GO" id="GO:0004747">
    <property type="term" value="F:ribokinase activity"/>
    <property type="evidence" value="ECO:0007669"/>
    <property type="project" value="UniProtKB-UniRule"/>
</dbReference>
<dbReference type="PRINTS" id="PR00990">
    <property type="entry name" value="RIBOKINASE"/>
</dbReference>
<dbReference type="InterPro" id="IPR002139">
    <property type="entry name" value="Ribo/fructo_kinase"/>
</dbReference>
<name>G0PNE4_CAEBE</name>